<proteinExistence type="inferred from homology"/>
<reference evidence="10 11" key="1">
    <citation type="submission" date="2020-01" db="EMBL/GenBank/DDBJ databases">
        <authorList>
            <person name="Kim M."/>
        </authorList>
    </citation>
    <scope>NUCLEOTIDE SEQUENCE [LARGE SCALE GENOMIC DNA]</scope>
    <source>
        <strain evidence="10 11">BT10</strain>
    </source>
</reference>
<evidence type="ECO:0000256" key="2">
    <source>
        <dbReference type="ARBA" id="ARBA00006285"/>
    </source>
</evidence>
<evidence type="ECO:0000313" key="10">
    <source>
        <dbReference type="EMBL" id="QHL87555.1"/>
    </source>
</evidence>
<dbReference type="InterPro" id="IPR004867">
    <property type="entry name" value="CHB_C_dom"/>
</dbReference>
<keyword evidence="4 10" id="KW-0378">Hydrolase</keyword>
<dbReference type="InterPro" id="IPR017853">
    <property type="entry name" value="GH"/>
</dbReference>
<dbReference type="Pfam" id="PF03173">
    <property type="entry name" value="CHB_HEX"/>
    <property type="match status" value="1"/>
</dbReference>
<dbReference type="PANTHER" id="PTHR22600">
    <property type="entry name" value="BETA-HEXOSAMINIDASE"/>
    <property type="match status" value="1"/>
</dbReference>
<name>A0A6P1NZH4_9BACT</name>
<keyword evidence="11" id="KW-1185">Reference proteome</keyword>
<dbReference type="Proteomes" id="UP000464214">
    <property type="component" value="Chromosome"/>
</dbReference>
<dbReference type="InterPro" id="IPR004866">
    <property type="entry name" value="CHB/HEX_N_dom"/>
</dbReference>
<dbReference type="Gene3D" id="2.60.40.290">
    <property type="match status" value="1"/>
</dbReference>
<dbReference type="GO" id="GO:0030203">
    <property type="term" value="P:glycosaminoglycan metabolic process"/>
    <property type="evidence" value="ECO:0007669"/>
    <property type="project" value="TreeGrafter"/>
</dbReference>
<dbReference type="RefSeq" id="WP_160691072.1">
    <property type="nucleotide sequence ID" value="NZ_CP047897.1"/>
</dbReference>
<organism evidence="10 11">
    <name type="scientific">Nibribacter ruber</name>
    <dbReference type="NCBI Taxonomy" id="2698458"/>
    <lineage>
        <taxon>Bacteria</taxon>
        <taxon>Pseudomonadati</taxon>
        <taxon>Bacteroidota</taxon>
        <taxon>Cytophagia</taxon>
        <taxon>Cytophagales</taxon>
        <taxon>Hymenobacteraceae</taxon>
        <taxon>Nibribacter</taxon>
    </lineage>
</organism>
<evidence type="ECO:0000259" key="9">
    <source>
        <dbReference type="SMART" id="SM01081"/>
    </source>
</evidence>
<dbReference type="EMBL" id="CP047897">
    <property type="protein sequence ID" value="QHL87555.1"/>
    <property type="molecule type" value="Genomic_DNA"/>
</dbReference>
<gene>
    <name evidence="10" type="ORF">GU926_08935</name>
</gene>
<evidence type="ECO:0000313" key="11">
    <source>
        <dbReference type="Proteomes" id="UP000464214"/>
    </source>
</evidence>
<dbReference type="InterPro" id="IPR029018">
    <property type="entry name" value="Hex-like_dom2"/>
</dbReference>
<dbReference type="SMART" id="SM01081">
    <property type="entry name" value="CHB_HEX"/>
    <property type="match status" value="1"/>
</dbReference>
<dbReference type="SUPFAM" id="SSF55545">
    <property type="entry name" value="beta-N-acetylhexosaminidase-like domain"/>
    <property type="match status" value="1"/>
</dbReference>
<dbReference type="SUPFAM" id="SSF51445">
    <property type="entry name" value="(Trans)glycosidases"/>
    <property type="match status" value="1"/>
</dbReference>
<dbReference type="GO" id="GO:0005975">
    <property type="term" value="P:carbohydrate metabolic process"/>
    <property type="evidence" value="ECO:0007669"/>
    <property type="project" value="InterPro"/>
</dbReference>
<dbReference type="InterPro" id="IPR025705">
    <property type="entry name" value="Beta_hexosaminidase_sua/sub"/>
</dbReference>
<evidence type="ECO:0000256" key="6">
    <source>
        <dbReference type="ARBA" id="ARBA00030512"/>
    </source>
</evidence>
<dbReference type="KEGG" id="nib:GU926_08935"/>
<dbReference type="PANTHER" id="PTHR22600:SF57">
    <property type="entry name" value="BETA-N-ACETYLHEXOSAMINIDASE"/>
    <property type="match status" value="1"/>
</dbReference>
<dbReference type="PROSITE" id="PS51257">
    <property type="entry name" value="PROKAR_LIPOPROTEIN"/>
    <property type="match status" value="1"/>
</dbReference>
<dbReference type="GO" id="GO:0016020">
    <property type="term" value="C:membrane"/>
    <property type="evidence" value="ECO:0007669"/>
    <property type="project" value="TreeGrafter"/>
</dbReference>
<dbReference type="CDD" id="cd02847">
    <property type="entry name" value="E_set_Chitobiase_C"/>
    <property type="match status" value="1"/>
</dbReference>
<dbReference type="EC" id="3.2.1.52" evidence="3"/>
<dbReference type="GO" id="GO:0030247">
    <property type="term" value="F:polysaccharide binding"/>
    <property type="evidence" value="ECO:0007669"/>
    <property type="project" value="InterPro"/>
</dbReference>
<dbReference type="InterPro" id="IPR015883">
    <property type="entry name" value="Glyco_hydro_20_cat"/>
</dbReference>
<dbReference type="InterPro" id="IPR013783">
    <property type="entry name" value="Ig-like_fold"/>
</dbReference>
<dbReference type="Gene3D" id="3.30.379.10">
    <property type="entry name" value="Chitobiase/beta-hexosaminidase domain 2-like"/>
    <property type="match status" value="1"/>
</dbReference>
<dbReference type="InterPro" id="IPR014756">
    <property type="entry name" value="Ig_E-set"/>
</dbReference>
<dbReference type="GO" id="GO:0004563">
    <property type="term" value="F:beta-N-acetylhexosaminidase activity"/>
    <property type="evidence" value="ECO:0007669"/>
    <property type="project" value="UniProtKB-EC"/>
</dbReference>
<feature type="active site" description="Proton donor" evidence="8">
    <location>
        <position position="528"/>
    </location>
</feature>
<dbReference type="AlphaFoldDB" id="A0A6P1NZH4"/>
<dbReference type="Pfam" id="PF03174">
    <property type="entry name" value="CHB_HEX_C"/>
    <property type="match status" value="1"/>
</dbReference>
<dbReference type="Pfam" id="PF02838">
    <property type="entry name" value="Glyco_hydro_20b"/>
    <property type="match status" value="1"/>
</dbReference>
<evidence type="ECO:0000256" key="1">
    <source>
        <dbReference type="ARBA" id="ARBA00001231"/>
    </source>
</evidence>
<evidence type="ECO:0000256" key="3">
    <source>
        <dbReference type="ARBA" id="ARBA00012663"/>
    </source>
</evidence>
<dbReference type="PRINTS" id="PR00738">
    <property type="entry name" value="GLHYDRLASE20"/>
</dbReference>
<dbReference type="SUPFAM" id="SSF49384">
    <property type="entry name" value="Carbohydrate-binding domain"/>
    <property type="match status" value="1"/>
</dbReference>
<feature type="domain" description="Chitobiase/beta-hexosaminidases N-terminal" evidence="9">
    <location>
        <begin position="43"/>
        <end position="219"/>
    </location>
</feature>
<evidence type="ECO:0000256" key="4">
    <source>
        <dbReference type="ARBA" id="ARBA00022801"/>
    </source>
</evidence>
<dbReference type="InterPro" id="IPR015882">
    <property type="entry name" value="HEX_bac_N"/>
</dbReference>
<protein>
    <recommendedName>
        <fullName evidence="3">beta-N-acetylhexosaminidase</fullName>
        <ecNumber evidence="3">3.2.1.52</ecNumber>
    </recommendedName>
    <alternativeName>
        <fullName evidence="6">Beta-N-acetylhexosaminidase</fullName>
    </alternativeName>
    <alternativeName>
        <fullName evidence="7">N-acetyl-beta-glucosaminidase</fullName>
    </alternativeName>
</protein>
<keyword evidence="5" id="KW-0326">Glycosidase</keyword>
<dbReference type="InterPro" id="IPR012291">
    <property type="entry name" value="CBM2_carb-bd_dom_sf"/>
</dbReference>
<accession>A0A6P1NZH4</accession>
<dbReference type="InterPro" id="IPR008965">
    <property type="entry name" value="CBM2/CBM3_carb-bd_dom_sf"/>
</dbReference>
<dbReference type="Pfam" id="PF00728">
    <property type="entry name" value="Glyco_hydro_20"/>
    <property type="match status" value="1"/>
</dbReference>
<evidence type="ECO:0000256" key="8">
    <source>
        <dbReference type="PIRSR" id="PIRSR625705-1"/>
    </source>
</evidence>
<dbReference type="Gene3D" id="2.60.40.10">
    <property type="entry name" value="Immunoglobulins"/>
    <property type="match status" value="1"/>
</dbReference>
<evidence type="ECO:0000256" key="5">
    <source>
        <dbReference type="ARBA" id="ARBA00023295"/>
    </source>
</evidence>
<comment type="similarity">
    <text evidence="2">Belongs to the glycosyl hydrolase 20 family.</text>
</comment>
<sequence>MAKYWIGFLGCFFSVWTVSCGQPSPKKQEKVETTSTPQDNAKSDLKLTFQVLEEKYLGKTQSRSSLTFKNTGNAPLLANGWTIYFNGSPSYKAKDTNGPIKIESINGDLLRLTPTENFKAIASGDSVSVELVSAGQIINDSRAPYGFYLVWDKEPAKGHAINTQYVKPTKNAVGWIEAQDIYRQNQVIQDIAEDKLTKVFPAPVQYTKTGTSIVLTPATGITADQGFANEQQHLEAFLENVFGKQDAAGAGATTIQLKKKAGLGAEGYELQVQPKSIVISATSPAGLFYGIQSLKTLMPPLALAKKQTSVTIDGVQVKDAPRFPHRAFMMDVARNFQPKDQVLKVLDLMALYKLNVLHFHLNDDEGWRLEIAGLSELTQVGGRRGHTLDNLQFLQSAYASGPDVNNTTGSGHYTKADFIEILKYAKARHIKVIPEIETPGHARAAIKAMDARYYRLLKEGKKTEAEQYLLRDLNDKSVYRSVQYWNDNVMDVSMPSTYQFLEKVTDEVLAMYKEAGAPIQTIHFGGDEVPKGVWEKSPSVHALMKKDASIKEIDDLWYYFFNKLNAMVKARKLYLSGWEEVGLRKVRDNGKLTYVANPVLAKENVHVDVWNNIGSNSDLAYRMANAGYKVVLTNVTNLYLDLAYQKAYEEPGLYWGGFVDLDKPFYFIPLDYMKNMKVDESNNPIKPGTFAGKEQLTAKGKANIVGLQAPLWSERILSPERQEYMLLPKLLGLAERAWAPDPTWATEPNPAKSEALYNTAWSQFVNILGKRELSRLNYYHNGFQYRIPTAGALVENGKVVANVQLPGMVIRYTVDGSEPTVQSKVYSGSIAEKGTVKLKVFDVTGRGSRVTVVENK</sequence>
<comment type="catalytic activity">
    <reaction evidence="1">
        <text>Hydrolysis of terminal non-reducing N-acetyl-D-hexosamine residues in N-acetyl-beta-D-hexosaminides.</text>
        <dbReference type="EC" id="3.2.1.52"/>
    </reaction>
</comment>
<evidence type="ECO:0000256" key="7">
    <source>
        <dbReference type="ARBA" id="ARBA00033000"/>
    </source>
</evidence>
<dbReference type="Gene3D" id="3.20.20.80">
    <property type="entry name" value="Glycosidases"/>
    <property type="match status" value="1"/>
</dbReference>
<dbReference type="SUPFAM" id="SSF81296">
    <property type="entry name" value="E set domains"/>
    <property type="match status" value="1"/>
</dbReference>